<evidence type="ECO:0000256" key="2">
    <source>
        <dbReference type="SAM" id="MobiDB-lite"/>
    </source>
</evidence>
<feature type="compositionally biased region" description="Low complexity" evidence="2">
    <location>
        <begin position="866"/>
        <end position="880"/>
    </location>
</feature>
<dbReference type="Gene3D" id="3.10.110.10">
    <property type="entry name" value="Ubiquitin Conjugating Enzyme"/>
    <property type="match status" value="1"/>
</dbReference>
<protein>
    <recommendedName>
        <fullName evidence="3">UBC core domain-containing protein</fullName>
    </recommendedName>
</protein>
<dbReference type="GO" id="GO:0008154">
    <property type="term" value="P:actin polymerization or depolymerization"/>
    <property type="evidence" value="ECO:0007669"/>
    <property type="project" value="TreeGrafter"/>
</dbReference>
<dbReference type="OrthoDB" id="20529at2759"/>
<dbReference type="Gene3D" id="3.40.20.10">
    <property type="entry name" value="Severin"/>
    <property type="match status" value="4"/>
</dbReference>
<dbReference type="GO" id="GO:0005546">
    <property type="term" value="F:phosphatidylinositol-4,5-bisphosphate binding"/>
    <property type="evidence" value="ECO:0007669"/>
    <property type="project" value="TreeGrafter"/>
</dbReference>
<evidence type="ECO:0000256" key="1">
    <source>
        <dbReference type="ARBA" id="ARBA00022737"/>
    </source>
</evidence>
<dbReference type="Pfam" id="PF00626">
    <property type="entry name" value="Gelsolin"/>
    <property type="match status" value="3"/>
</dbReference>
<feature type="region of interest" description="Disordered" evidence="2">
    <location>
        <begin position="836"/>
        <end position="883"/>
    </location>
</feature>
<evidence type="ECO:0000313" key="4">
    <source>
        <dbReference type="EMBL" id="KAH9365345.1"/>
    </source>
</evidence>
<sequence>MGYLELLPQVEVPEGKLTQSLLDTKHVYILDCNSELFVWLGKRSTRLVRAAALKLCQELLCMIHRPVHALLNRCQEGTESMVFKSKFVGWDDVIAVDFTRTAESVARTGADLQTQLMEEWNDDLEAMEAFVLEGKKFVKLPEEELGHFYSADCYVFLCRYWVPAESPAEGGAEHPARNKDEDGDERGGGGAGGRLHQQENLKFLSHFKRKFIIHKGSRKKPENGVELFHLRANGSPICTRCVQIPATASNLNSAFCYILKVPFEQDGEDDGMVYVWIGNEADEDDVRLAEELARSLYGSMEYSIVTVAEGEEPENFFWVGLGGKAPYDEEADFLQHVRLFRCSNEKGYFAISEKCADFCQDDLADDDIMILDNGAQVFLWVGSRCSEVEVKLAYKSAQVKLHDRFLTPGEVVRRVVSGQDSQLGYCRSTKISATLHVLGTNYVIDNVDSADLQPLEKFRKDSAISVGGTWTGLIQMIKRELALRFPDRSVCILQENDASGLEDVVHRRTRVQPVEAYARSLSPQGESTVIIHFCDTTPGPPPAPRWPPGEARQEPERQPQPEAAGGGEELADMYPKCDIMDKGDVQAAEVYEIWGLPLGSRRLYELQAADMIDLELWRQACATGLRSSWRCFGGEMPVQPLLECGCPLPKQLTLHPGDVVVTETLATVTHVEVVWQVEGAVVPVGQVVDILPPGQITIRWLDGTTSQCHPQELVPCLRSHYHPDDDLEDDESDYMDLLDEGDFGEPVMGGPPVGVSSRAQQLFERMQGQVEVLRASVARLEESITQHPVVQSNAATRRLAELYRQSNQLLQFVGASCLQWGWTSLPRQLLMQFRRLFSSPPSPPQPAAPQGTHDGGTSMDQEVAASSSSKQESPPSTSSPQRLTQMSLSQLLNHIVLQSRNFQSRLSSILSRACGSARVRQLSPLMLPPGRVCVPLVPTGVLSTSCSLLPLPVLCVFPQMTPEQRSIGTSTQELPLFSLMKTAPETHSYKHVVVPPNDLKVFTTVVRKELLSSNLPDSIVVKSFEDRSDLYSALIRGPRGTPYEDGLFLFDLKLPANYPHSPPLCHYHSFCRERLNPNLYVDGKVCVSLLGTWDGKGTEVWSPKSSNLLQLFISIQGGCARHLKKMMMMMLCAHLLWICRNQARSEEQGFLLCAILAKKKRTICRSNTGQSSV</sequence>
<dbReference type="GO" id="GO:0051016">
    <property type="term" value="P:barbed-end actin filament capping"/>
    <property type="evidence" value="ECO:0007669"/>
    <property type="project" value="TreeGrafter"/>
</dbReference>
<dbReference type="CDD" id="cd11288">
    <property type="entry name" value="gelsolin_S5_like"/>
    <property type="match status" value="1"/>
</dbReference>
<dbReference type="InterPro" id="IPR007123">
    <property type="entry name" value="Gelsolin-like_dom"/>
</dbReference>
<dbReference type="InterPro" id="IPR057734">
    <property type="entry name" value="UBE2O-like_SH3-C"/>
</dbReference>
<organism evidence="4 5">
    <name type="scientific">Haemaphysalis longicornis</name>
    <name type="common">Bush tick</name>
    <dbReference type="NCBI Taxonomy" id="44386"/>
    <lineage>
        <taxon>Eukaryota</taxon>
        <taxon>Metazoa</taxon>
        <taxon>Ecdysozoa</taxon>
        <taxon>Arthropoda</taxon>
        <taxon>Chelicerata</taxon>
        <taxon>Arachnida</taxon>
        <taxon>Acari</taxon>
        <taxon>Parasitiformes</taxon>
        <taxon>Ixodida</taxon>
        <taxon>Ixodoidea</taxon>
        <taxon>Ixodidae</taxon>
        <taxon>Haemaphysalinae</taxon>
        <taxon>Haemaphysalis</taxon>
    </lineage>
</organism>
<gene>
    <name evidence="4" type="ORF">HPB48_022725</name>
</gene>
<dbReference type="InterPro" id="IPR029006">
    <property type="entry name" value="ADF-H/Gelsolin-like_dom_sf"/>
</dbReference>
<dbReference type="CDD" id="cd23837">
    <property type="entry name" value="UBCc_UBE2O"/>
    <property type="match status" value="1"/>
</dbReference>
<dbReference type="GO" id="GO:0005737">
    <property type="term" value="C:cytoplasm"/>
    <property type="evidence" value="ECO:0007669"/>
    <property type="project" value="TreeGrafter"/>
</dbReference>
<dbReference type="GO" id="GO:0005634">
    <property type="term" value="C:nucleus"/>
    <property type="evidence" value="ECO:0007669"/>
    <property type="project" value="TreeGrafter"/>
</dbReference>
<dbReference type="SUPFAM" id="SSF54495">
    <property type="entry name" value="UBC-like"/>
    <property type="match status" value="1"/>
</dbReference>
<dbReference type="InterPro" id="IPR016135">
    <property type="entry name" value="UBQ-conjugating_enzyme/RWD"/>
</dbReference>
<feature type="region of interest" description="Disordered" evidence="2">
    <location>
        <begin position="536"/>
        <end position="569"/>
    </location>
</feature>
<keyword evidence="5" id="KW-1185">Reference proteome</keyword>
<dbReference type="Pfam" id="PF23044">
    <property type="entry name" value="SH3-C_UBE2O"/>
    <property type="match status" value="1"/>
</dbReference>
<feature type="domain" description="UBC core" evidence="3">
    <location>
        <begin position="999"/>
        <end position="1158"/>
    </location>
</feature>
<evidence type="ECO:0000259" key="3">
    <source>
        <dbReference type="PROSITE" id="PS50127"/>
    </source>
</evidence>
<keyword evidence="1" id="KW-0677">Repeat</keyword>
<dbReference type="AlphaFoldDB" id="A0A9J6FSV7"/>
<feature type="region of interest" description="Disordered" evidence="2">
    <location>
        <begin position="167"/>
        <end position="195"/>
    </location>
</feature>
<dbReference type="PROSITE" id="PS50127">
    <property type="entry name" value="UBC_2"/>
    <property type="match status" value="1"/>
</dbReference>
<dbReference type="EMBL" id="JABSTR010000003">
    <property type="protein sequence ID" value="KAH9365345.1"/>
    <property type="molecule type" value="Genomic_DNA"/>
</dbReference>
<proteinExistence type="predicted"/>
<accession>A0A9J6FSV7</accession>
<dbReference type="VEuPathDB" id="VectorBase:HLOH_063237"/>
<dbReference type="GO" id="GO:0051014">
    <property type="term" value="P:actin filament severing"/>
    <property type="evidence" value="ECO:0007669"/>
    <property type="project" value="TreeGrafter"/>
</dbReference>
<dbReference type="SMART" id="SM00262">
    <property type="entry name" value="GEL"/>
    <property type="match status" value="3"/>
</dbReference>
<evidence type="ECO:0000313" key="5">
    <source>
        <dbReference type="Proteomes" id="UP000821853"/>
    </source>
</evidence>
<dbReference type="GO" id="GO:0030239">
    <property type="term" value="P:myofibril assembly"/>
    <property type="evidence" value="ECO:0007669"/>
    <property type="project" value="TreeGrafter"/>
</dbReference>
<dbReference type="PANTHER" id="PTHR11977:SF51">
    <property type="entry name" value="PROTEIN FLIGHTLESS-1 HOMOLOG"/>
    <property type="match status" value="1"/>
</dbReference>
<dbReference type="InterPro" id="IPR000608">
    <property type="entry name" value="UBC"/>
</dbReference>
<dbReference type="Proteomes" id="UP000821853">
    <property type="component" value="Unassembled WGS sequence"/>
</dbReference>
<reference evidence="4 5" key="1">
    <citation type="journal article" date="2020" name="Cell">
        <title>Large-Scale Comparative Analyses of Tick Genomes Elucidate Their Genetic Diversity and Vector Capacities.</title>
        <authorList>
            <consortium name="Tick Genome and Microbiome Consortium (TIGMIC)"/>
            <person name="Jia N."/>
            <person name="Wang J."/>
            <person name="Shi W."/>
            <person name="Du L."/>
            <person name="Sun Y."/>
            <person name="Zhan W."/>
            <person name="Jiang J.F."/>
            <person name="Wang Q."/>
            <person name="Zhang B."/>
            <person name="Ji P."/>
            <person name="Bell-Sakyi L."/>
            <person name="Cui X.M."/>
            <person name="Yuan T.T."/>
            <person name="Jiang B.G."/>
            <person name="Yang W.F."/>
            <person name="Lam T.T."/>
            <person name="Chang Q.C."/>
            <person name="Ding S.J."/>
            <person name="Wang X.J."/>
            <person name="Zhu J.G."/>
            <person name="Ruan X.D."/>
            <person name="Zhao L."/>
            <person name="Wei J.T."/>
            <person name="Ye R.Z."/>
            <person name="Que T.C."/>
            <person name="Du C.H."/>
            <person name="Zhou Y.H."/>
            <person name="Cheng J.X."/>
            <person name="Dai P.F."/>
            <person name="Guo W.B."/>
            <person name="Han X.H."/>
            <person name="Huang E.J."/>
            <person name="Li L.F."/>
            <person name="Wei W."/>
            <person name="Gao Y.C."/>
            <person name="Liu J.Z."/>
            <person name="Shao H.Z."/>
            <person name="Wang X."/>
            <person name="Wang C.C."/>
            <person name="Yang T.C."/>
            <person name="Huo Q.B."/>
            <person name="Li W."/>
            <person name="Chen H.Y."/>
            <person name="Chen S.E."/>
            <person name="Zhou L.G."/>
            <person name="Ni X.B."/>
            <person name="Tian J.H."/>
            <person name="Sheng Y."/>
            <person name="Liu T."/>
            <person name="Pan Y.S."/>
            <person name="Xia L.Y."/>
            <person name="Li J."/>
            <person name="Zhao F."/>
            <person name="Cao W.C."/>
        </authorList>
    </citation>
    <scope>NUCLEOTIDE SEQUENCE [LARGE SCALE GENOMIC DNA]</scope>
    <source>
        <strain evidence="4">HaeL-2018</strain>
    </source>
</reference>
<dbReference type="GO" id="GO:0051015">
    <property type="term" value="F:actin filament binding"/>
    <property type="evidence" value="ECO:0007669"/>
    <property type="project" value="InterPro"/>
</dbReference>
<dbReference type="SUPFAM" id="SSF55753">
    <property type="entry name" value="Actin depolymerizing proteins"/>
    <property type="match status" value="4"/>
</dbReference>
<dbReference type="Pfam" id="PF00179">
    <property type="entry name" value="UQ_con"/>
    <property type="match status" value="1"/>
</dbReference>
<dbReference type="InterPro" id="IPR007122">
    <property type="entry name" value="Villin/Gelsolin"/>
</dbReference>
<name>A0A9J6FSV7_HAELO</name>
<feature type="compositionally biased region" description="Pro residues" evidence="2">
    <location>
        <begin position="538"/>
        <end position="547"/>
    </location>
</feature>
<dbReference type="CDD" id="cd11292">
    <property type="entry name" value="gelsolin_S3_like"/>
    <property type="match status" value="1"/>
</dbReference>
<dbReference type="GO" id="GO:0015629">
    <property type="term" value="C:actin cytoskeleton"/>
    <property type="evidence" value="ECO:0007669"/>
    <property type="project" value="TreeGrafter"/>
</dbReference>
<dbReference type="SMART" id="SM00212">
    <property type="entry name" value="UBCc"/>
    <property type="match status" value="1"/>
</dbReference>
<dbReference type="PRINTS" id="PR00597">
    <property type="entry name" value="GELSOLIN"/>
</dbReference>
<comment type="caution">
    <text evidence="4">The sequence shown here is derived from an EMBL/GenBank/DDBJ whole genome shotgun (WGS) entry which is preliminary data.</text>
</comment>
<feature type="compositionally biased region" description="Basic and acidic residues" evidence="2">
    <location>
        <begin position="171"/>
        <end position="180"/>
    </location>
</feature>
<dbReference type="PANTHER" id="PTHR11977">
    <property type="entry name" value="VILLIN"/>
    <property type="match status" value="1"/>
</dbReference>